<dbReference type="OrthoDB" id="2910058at2759"/>
<proteinExistence type="predicted"/>
<gene>
    <name evidence="1" type="ORF">BDQ12DRAFT_659008</name>
</gene>
<reference evidence="1 2" key="1">
    <citation type="journal article" date="2019" name="Nat. Ecol. Evol.">
        <title>Megaphylogeny resolves global patterns of mushroom evolution.</title>
        <authorList>
            <person name="Varga T."/>
            <person name="Krizsan K."/>
            <person name="Foldi C."/>
            <person name="Dima B."/>
            <person name="Sanchez-Garcia M."/>
            <person name="Sanchez-Ramirez S."/>
            <person name="Szollosi G.J."/>
            <person name="Szarkandi J.G."/>
            <person name="Papp V."/>
            <person name="Albert L."/>
            <person name="Andreopoulos W."/>
            <person name="Angelini C."/>
            <person name="Antonin V."/>
            <person name="Barry K.W."/>
            <person name="Bougher N.L."/>
            <person name="Buchanan P."/>
            <person name="Buyck B."/>
            <person name="Bense V."/>
            <person name="Catcheside P."/>
            <person name="Chovatia M."/>
            <person name="Cooper J."/>
            <person name="Damon W."/>
            <person name="Desjardin D."/>
            <person name="Finy P."/>
            <person name="Geml J."/>
            <person name="Haridas S."/>
            <person name="Hughes K."/>
            <person name="Justo A."/>
            <person name="Karasinski D."/>
            <person name="Kautmanova I."/>
            <person name="Kiss B."/>
            <person name="Kocsube S."/>
            <person name="Kotiranta H."/>
            <person name="LaButti K.M."/>
            <person name="Lechner B.E."/>
            <person name="Liimatainen K."/>
            <person name="Lipzen A."/>
            <person name="Lukacs Z."/>
            <person name="Mihaltcheva S."/>
            <person name="Morgado L.N."/>
            <person name="Niskanen T."/>
            <person name="Noordeloos M.E."/>
            <person name="Ohm R.A."/>
            <person name="Ortiz-Santana B."/>
            <person name="Ovrebo C."/>
            <person name="Racz N."/>
            <person name="Riley R."/>
            <person name="Savchenko A."/>
            <person name="Shiryaev A."/>
            <person name="Soop K."/>
            <person name="Spirin V."/>
            <person name="Szebenyi C."/>
            <person name="Tomsovsky M."/>
            <person name="Tulloss R.E."/>
            <person name="Uehling J."/>
            <person name="Grigoriev I.V."/>
            <person name="Vagvolgyi C."/>
            <person name="Papp T."/>
            <person name="Martin F.M."/>
            <person name="Miettinen O."/>
            <person name="Hibbett D.S."/>
            <person name="Nagy L.G."/>
        </authorList>
    </citation>
    <scope>NUCLEOTIDE SEQUENCE [LARGE SCALE GENOMIC DNA]</scope>
    <source>
        <strain evidence="1 2">CBS 166.37</strain>
    </source>
</reference>
<organism evidence="1 2">
    <name type="scientific">Crucibulum laeve</name>
    <dbReference type="NCBI Taxonomy" id="68775"/>
    <lineage>
        <taxon>Eukaryota</taxon>
        <taxon>Fungi</taxon>
        <taxon>Dikarya</taxon>
        <taxon>Basidiomycota</taxon>
        <taxon>Agaricomycotina</taxon>
        <taxon>Agaricomycetes</taxon>
        <taxon>Agaricomycetidae</taxon>
        <taxon>Agaricales</taxon>
        <taxon>Agaricineae</taxon>
        <taxon>Nidulariaceae</taxon>
        <taxon>Crucibulum</taxon>
    </lineage>
</organism>
<evidence type="ECO:0008006" key="3">
    <source>
        <dbReference type="Google" id="ProtNLM"/>
    </source>
</evidence>
<evidence type="ECO:0000313" key="1">
    <source>
        <dbReference type="EMBL" id="TFK32612.1"/>
    </source>
</evidence>
<dbReference type="EMBL" id="ML213669">
    <property type="protein sequence ID" value="TFK32612.1"/>
    <property type="molecule type" value="Genomic_DNA"/>
</dbReference>
<accession>A0A5C3LIU1</accession>
<protein>
    <recommendedName>
        <fullName evidence="3">F-box domain-containing protein</fullName>
    </recommendedName>
</protein>
<name>A0A5C3LIU1_9AGAR</name>
<sequence length="246" mass="28527">MQIPAKSPSMLQLLRTGYSPMAEEELHYKALRDTYARQWADIDAEINRLNKKKQKAVLAFSRTSTILSPIRRLPMEALQHIFHFCVLFDMTDELSCYDSRRAPLLLGHVCAWWRVVSLATPELWKIINILIQRSKTVQYSHRYHIIPLTTVLRRSGTYPLTFKITSLSSTIGIKSLTEVVDLLLHIVISHASIRLRHLHLNVPHSTCNMLHQPQLKFPALETFTLRTASDRQFNFGYTPRLRKLTI</sequence>
<dbReference type="AlphaFoldDB" id="A0A5C3LIU1"/>
<feature type="non-terminal residue" evidence="1">
    <location>
        <position position="246"/>
    </location>
</feature>
<keyword evidence="2" id="KW-1185">Reference proteome</keyword>
<evidence type="ECO:0000313" key="2">
    <source>
        <dbReference type="Proteomes" id="UP000308652"/>
    </source>
</evidence>
<dbReference type="Proteomes" id="UP000308652">
    <property type="component" value="Unassembled WGS sequence"/>
</dbReference>